<sequence length="135" mass="15657">MNDLSKKYYSLKVKKSDPFISIIILNWNRKHLLEKTLNSLVNNIPFKHEVIVLDNASTDGASEYIDDWCKKRKKCRAILLKENIGGEAINIALKEVTGDYIFISENDLEYSDDWLINLLSRREYPKSFKTGDEAN</sequence>
<dbReference type="EMBL" id="JAGQLN010000002">
    <property type="protein sequence ID" value="MCA9376445.1"/>
    <property type="molecule type" value="Genomic_DNA"/>
</dbReference>
<accession>A0A955KXT7</accession>
<evidence type="ECO:0000313" key="3">
    <source>
        <dbReference type="Proteomes" id="UP000741282"/>
    </source>
</evidence>
<reference evidence="2" key="1">
    <citation type="submission" date="2020-04" db="EMBL/GenBank/DDBJ databases">
        <authorList>
            <person name="Zhang T."/>
        </authorList>
    </citation>
    <scope>NUCLEOTIDE SEQUENCE</scope>
    <source>
        <strain evidence="2">HKST-UBA17</strain>
    </source>
</reference>
<dbReference type="InterPro" id="IPR001173">
    <property type="entry name" value="Glyco_trans_2-like"/>
</dbReference>
<reference evidence="2" key="2">
    <citation type="journal article" date="2021" name="Microbiome">
        <title>Successional dynamics and alternative stable states in a saline activated sludge microbial community over 9 years.</title>
        <authorList>
            <person name="Wang Y."/>
            <person name="Ye J."/>
            <person name="Ju F."/>
            <person name="Liu L."/>
            <person name="Boyd J.A."/>
            <person name="Deng Y."/>
            <person name="Parks D.H."/>
            <person name="Jiang X."/>
            <person name="Yin X."/>
            <person name="Woodcroft B.J."/>
            <person name="Tyson G.W."/>
            <person name="Hugenholtz P."/>
            <person name="Polz M.F."/>
            <person name="Zhang T."/>
        </authorList>
    </citation>
    <scope>NUCLEOTIDE SEQUENCE</scope>
    <source>
        <strain evidence="2">HKST-UBA17</strain>
    </source>
</reference>
<dbReference type="SUPFAM" id="SSF53448">
    <property type="entry name" value="Nucleotide-diphospho-sugar transferases"/>
    <property type="match status" value="1"/>
</dbReference>
<evidence type="ECO:0000259" key="1">
    <source>
        <dbReference type="Pfam" id="PF00535"/>
    </source>
</evidence>
<comment type="caution">
    <text evidence="2">The sequence shown here is derived from an EMBL/GenBank/DDBJ whole genome shotgun (WGS) entry which is preliminary data.</text>
</comment>
<feature type="domain" description="Glycosyltransferase 2-like" evidence="1">
    <location>
        <begin position="21"/>
        <end position="121"/>
    </location>
</feature>
<gene>
    <name evidence="2" type="ORF">KC685_00815</name>
</gene>
<protein>
    <submittedName>
        <fullName evidence="2">Glycosyltransferase family 2 protein</fullName>
    </submittedName>
</protein>
<evidence type="ECO:0000313" key="2">
    <source>
        <dbReference type="EMBL" id="MCA9376445.1"/>
    </source>
</evidence>
<organism evidence="2 3">
    <name type="scientific">Candidatus Dojkabacteria bacterium</name>
    <dbReference type="NCBI Taxonomy" id="2099670"/>
    <lineage>
        <taxon>Bacteria</taxon>
        <taxon>Candidatus Dojkabacteria</taxon>
    </lineage>
</organism>
<proteinExistence type="predicted"/>
<dbReference type="PANTHER" id="PTHR22916">
    <property type="entry name" value="GLYCOSYLTRANSFERASE"/>
    <property type="match status" value="1"/>
</dbReference>
<dbReference type="Pfam" id="PF00535">
    <property type="entry name" value="Glycos_transf_2"/>
    <property type="match status" value="1"/>
</dbReference>
<dbReference type="Gene3D" id="3.90.550.10">
    <property type="entry name" value="Spore Coat Polysaccharide Biosynthesis Protein SpsA, Chain A"/>
    <property type="match status" value="1"/>
</dbReference>
<dbReference type="InterPro" id="IPR029044">
    <property type="entry name" value="Nucleotide-diphossugar_trans"/>
</dbReference>
<dbReference type="AlphaFoldDB" id="A0A955KXT7"/>
<name>A0A955KXT7_9BACT</name>
<dbReference type="Proteomes" id="UP000741282">
    <property type="component" value="Unassembled WGS sequence"/>
</dbReference>